<reference evidence="3 4" key="1">
    <citation type="submission" date="2022-11" db="EMBL/GenBank/DDBJ databases">
        <title>Study of microbial diversity in lake waters.</title>
        <authorList>
            <person name="Zhang J."/>
        </authorList>
    </citation>
    <scope>NUCLEOTIDE SEQUENCE [LARGE SCALE GENOMIC DNA]</scope>
    <source>
        <strain evidence="3 4">DT12</strain>
    </source>
</reference>
<evidence type="ECO:0000313" key="4">
    <source>
        <dbReference type="Proteomes" id="UP001208017"/>
    </source>
</evidence>
<comment type="caution">
    <text evidence="3">The sequence shown here is derived from an EMBL/GenBank/DDBJ whole genome shotgun (WGS) entry which is preliminary data.</text>
</comment>
<keyword evidence="4" id="KW-1185">Reference proteome</keyword>
<dbReference type="RefSeq" id="WP_267149867.1">
    <property type="nucleotide sequence ID" value="NZ_JAPMLT010000001.1"/>
</dbReference>
<sequence length="463" mass="52527">MAQTPLGTVSISTWPGSDQAILSLPGEWHPHLRLGTRDRITIRAGNRRITAEAVFTDEQEVQLTDRIRKSLYLPRGTVSVKAQDGELCFGPCIGLYALPSRDPKKPFGELTAVFRDQMEIARREGVLLYVFSPGDADWDSGFTTAYVWQNNSWQRTKRPLPDLVLPKIMGTPPLWREKMRRDQAQMSRRVPYGTFSLAVGSKWEVHQTLEKRADTRDLLPDTRLVRSPLDIEDLLRRHTAVYVKPSYGTQGRSIYRLEQDPRGIRVQYTAGGQTQNRRMNRGSSVWQSFLTKKFCGRRPFLVQQALELVKAQGTRPVDFRWLIQKDGQNRWVITARVARVGPRASITTNLHTGGNAVLAETFLTQNGYPKEANRRELLQRFDQAAVRIAEALEQKAGRIGEIGIDFGLTQGERIYLIEVNPRPGRQMLKDTSPQTRSLSLRRNLEFAKLVTGFGKGVDTSEDA</sequence>
<evidence type="ECO:0000256" key="1">
    <source>
        <dbReference type="PROSITE-ProRule" id="PRU00409"/>
    </source>
</evidence>
<dbReference type="InterPro" id="IPR011761">
    <property type="entry name" value="ATP-grasp"/>
</dbReference>
<dbReference type="InterPro" id="IPR026838">
    <property type="entry name" value="YheC/D"/>
</dbReference>
<dbReference type="EMBL" id="JAPMLT010000001">
    <property type="protein sequence ID" value="MCX7568626.1"/>
    <property type="molecule type" value="Genomic_DNA"/>
</dbReference>
<keyword evidence="1" id="KW-0067">ATP-binding</keyword>
<dbReference type="Pfam" id="PF14398">
    <property type="entry name" value="ATPgrasp_YheCD"/>
    <property type="match status" value="1"/>
</dbReference>
<dbReference type="SUPFAM" id="SSF56059">
    <property type="entry name" value="Glutathione synthetase ATP-binding domain-like"/>
    <property type="match status" value="1"/>
</dbReference>
<evidence type="ECO:0000259" key="2">
    <source>
        <dbReference type="PROSITE" id="PS50975"/>
    </source>
</evidence>
<feature type="domain" description="ATP-grasp" evidence="2">
    <location>
        <begin position="376"/>
        <end position="451"/>
    </location>
</feature>
<keyword evidence="1" id="KW-0547">Nucleotide-binding</keyword>
<proteinExistence type="predicted"/>
<evidence type="ECO:0000313" key="3">
    <source>
        <dbReference type="EMBL" id="MCX7568626.1"/>
    </source>
</evidence>
<gene>
    <name evidence="3" type="ORF">OS242_01410</name>
</gene>
<protein>
    <submittedName>
        <fullName evidence="3">YheC/YheD family protein</fullName>
    </submittedName>
</protein>
<dbReference type="Proteomes" id="UP001208017">
    <property type="component" value="Unassembled WGS sequence"/>
</dbReference>
<name>A0ABT3WZ77_9BACL</name>
<dbReference type="Gene3D" id="3.30.470.20">
    <property type="entry name" value="ATP-grasp fold, B domain"/>
    <property type="match status" value="1"/>
</dbReference>
<organism evidence="3 4">
    <name type="scientific">Tumebacillus lacus</name>
    <dbReference type="NCBI Taxonomy" id="2995335"/>
    <lineage>
        <taxon>Bacteria</taxon>
        <taxon>Bacillati</taxon>
        <taxon>Bacillota</taxon>
        <taxon>Bacilli</taxon>
        <taxon>Bacillales</taxon>
        <taxon>Alicyclobacillaceae</taxon>
        <taxon>Tumebacillus</taxon>
    </lineage>
</organism>
<accession>A0ABT3WZ77</accession>
<dbReference type="PROSITE" id="PS50975">
    <property type="entry name" value="ATP_GRASP"/>
    <property type="match status" value="1"/>
</dbReference>